<dbReference type="PaxDb" id="79929-MTBMA_c06470"/>
<feature type="transmembrane region" description="Helical" evidence="6">
    <location>
        <begin position="165"/>
        <end position="184"/>
    </location>
</feature>
<dbReference type="InterPro" id="IPR020846">
    <property type="entry name" value="MFS_dom"/>
</dbReference>
<evidence type="ECO:0000256" key="4">
    <source>
        <dbReference type="ARBA" id="ARBA00022989"/>
    </source>
</evidence>
<feature type="domain" description="Major facilitator superfamily (MFS) profile" evidence="7">
    <location>
        <begin position="10"/>
        <end position="455"/>
    </location>
</feature>
<sequence length="455" mass="49053">MKDDYLKVYVLCAVTFSSFLAPFMGSSINVALPLMGESLNMGPSQQTWIITAFLLTANVFLLPFGRLSEIYGIKRLFISGNIIFITASVLCAMAPDAASIILFRAFQGIGASMVLVTRLSLISMVFPASERGRAIGVNTAAIDMGLFAGPILGGFLAEIMGWESIFLFTVPVGILVILISLSRIDDEWMAGGSKKFDLEGSLTYCTSLFLFIQGFSTLASVKGLLLLVLSFLAFSLFIKTETQARNPLFNVELFKNRRFSFSSLEALVVFTSTFAVSLLLSYHLQYVRGLSPSASGLILIVQPLMMALIAPLAGRMADMVKPHILTSAGMVLIFMALMGFATLGPDTPETAVIMGLMLLGTGMGLFSSPNTTKIMCSVKRDHDGVASATVSSMLLIGQAFSMGTVTLIFAFLMGSVSLSPANYGLLMESTRKCFLLFGIICFIGLFATAIHRNSY</sequence>
<feature type="transmembrane region" description="Helical" evidence="6">
    <location>
        <begin position="294"/>
        <end position="312"/>
    </location>
</feature>
<keyword evidence="4 6" id="KW-1133">Transmembrane helix</keyword>
<feature type="transmembrane region" description="Helical" evidence="6">
    <location>
        <begin position="350"/>
        <end position="367"/>
    </location>
</feature>
<dbReference type="Gene3D" id="1.20.1250.20">
    <property type="entry name" value="MFS general substrate transporter like domains"/>
    <property type="match status" value="1"/>
</dbReference>
<keyword evidence="9" id="KW-1185">Reference proteome</keyword>
<feature type="transmembrane region" description="Helical" evidence="6">
    <location>
        <begin position="259"/>
        <end position="282"/>
    </location>
</feature>
<comment type="subcellular location">
    <subcellularLocation>
        <location evidence="1">Membrane</location>
        <topology evidence="1">Multi-pass membrane protein</topology>
    </subcellularLocation>
</comment>
<evidence type="ECO:0000256" key="2">
    <source>
        <dbReference type="ARBA" id="ARBA00022448"/>
    </source>
</evidence>
<name>D9PVJ4_METTM</name>
<dbReference type="Pfam" id="PF07690">
    <property type="entry name" value="MFS_1"/>
    <property type="match status" value="1"/>
</dbReference>
<keyword evidence="5 6" id="KW-0472">Membrane</keyword>
<gene>
    <name evidence="8" type="ordered locus">MTBMA_c06470</name>
</gene>
<reference key="1">
    <citation type="submission" date="2009-08" db="EMBL/GenBank/DDBJ databases">
        <title>The genome sequence of Methanothermobacter marburgensis.</title>
        <authorList>
            <person name="Kaster A."/>
            <person name="Seedorf H."/>
            <person name="Goenrich M."/>
            <person name="Wiezer A."/>
            <person name="Liesegang H."/>
            <person name="Thauer R."/>
            <person name="Gottschalk G."/>
        </authorList>
    </citation>
    <scope>NUCLEOTIDE SEQUENCE</scope>
    <source>
        <strain>Marburg</strain>
    </source>
</reference>
<dbReference type="InterPro" id="IPR036259">
    <property type="entry name" value="MFS_trans_sf"/>
</dbReference>
<protein>
    <submittedName>
        <fullName evidence="8">Predicted efflux pump protein</fullName>
    </submittedName>
</protein>
<keyword evidence="2" id="KW-0813">Transport</keyword>
<dbReference type="CDD" id="cd17321">
    <property type="entry name" value="MFS_MMR_MDR_like"/>
    <property type="match status" value="1"/>
</dbReference>
<feature type="transmembrane region" description="Helical" evidence="6">
    <location>
        <begin position="221"/>
        <end position="238"/>
    </location>
</feature>
<feature type="transmembrane region" description="Helical" evidence="6">
    <location>
        <begin position="76"/>
        <end position="103"/>
    </location>
</feature>
<organism evidence="8 9">
    <name type="scientific">Methanothermobacter marburgensis (strain ATCC BAA-927 / DSM 2133 / JCM 14651 / NBRC 100331 / OCM 82 / Marburg)</name>
    <name type="common">Methanobacterium thermoautotrophicum</name>
    <dbReference type="NCBI Taxonomy" id="79929"/>
    <lineage>
        <taxon>Archaea</taxon>
        <taxon>Methanobacteriati</taxon>
        <taxon>Methanobacteriota</taxon>
        <taxon>Methanomada group</taxon>
        <taxon>Methanobacteria</taxon>
        <taxon>Methanobacteriales</taxon>
        <taxon>Methanobacteriaceae</taxon>
        <taxon>Methanothermobacter</taxon>
    </lineage>
</organism>
<feature type="transmembrane region" description="Helical" evidence="6">
    <location>
        <begin position="434"/>
        <end position="451"/>
    </location>
</feature>
<feature type="transmembrane region" description="Helical" evidence="6">
    <location>
        <begin position="324"/>
        <end position="344"/>
    </location>
</feature>
<dbReference type="PROSITE" id="PS50850">
    <property type="entry name" value="MFS"/>
    <property type="match status" value="1"/>
</dbReference>
<dbReference type="HOGENOM" id="CLU_000960_28_3_2"/>
<evidence type="ECO:0000256" key="6">
    <source>
        <dbReference type="SAM" id="Phobius"/>
    </source>
</evidence>
<dbReference type="GeneID" id="9704355"/>
<proteinExistence type="predicted"/>
<dbReference type="EMBL" id="CP001710">
    <property type="protein sequence ID" value="ADL58242.1"/>
    <property type="molecule type" value="Genomic_DNA"/>
</dbReference>
<feature type="transmembrane region" description="Helical" evidence="6">
    <location>
        <begin position="388"/>
        <end position="414"/>
    </location>
</feature>
<evidence type="ECO:0000256" key="3">
    <source>
        <dbReference type="ARBA" id="ARBA00022692"/>
    </source>
</evidence>
<feature type="transmembrane region" description="Helical" evidence="6">
    <location>
        <begin position="45"/>
        <end position="64"/>
    </location>
</feature>
<dbReference type="Gene3D" id="1.20.1720.10">
    <property type="entry name" value="Multidrug resistance protein D"/>
    <property type="match status" value="1"/>
</dbReference>
<dbReference type="STRING" id="79929.MTBMA_c06470"/>
<dbReference type="GO" id="GO:0016020">
    <property type="term" value="C:membrane"/>
    <property type="evidence" value="ECO:0007669"/>
    <property type="project" value="UniProtKB-SubCell"/>
</dbReference>
<dbReference type="Proteomes" id="UP000000345">
    <property type="component" value="Chromosome"/>
</dbReference>
<accession>D9PVJ4</accession>
<dbReference type="PRINTS" id="PR01036">
    <property type="entry name" value="TCRTETB"/>
</dbReference>
<evidence type="ECO:0000313" key="8">
    <source>
        <dbReference type="EMBL" id="ADL58242.1"/>
    </source>
</evidence>
<dbReference type="GO" id="GO:0022857">
    <property type="term" value="F:transmembrane transporter activity"/>
    <property type="evidence" value="ECO:0007669"/>
    <property type="project" value="InterPro"/>
</dbReference>
<dbReference type="InterPro" id="IPR011701">
    <property type="entry name" value="MFS"/>
</dbReference>
<feature type="transmembrane region" description="Helical" evidence="6">
    <location>
        <begin position="140"/>
        <end position="159"/>
    </location>
</feature>
<keyword evidence="3 6" id="KW-0812">Transmembrane</keyword>
<reference evidence="8 9" key="2">
    <citation type="journal article" date="2010" name="J. Bacteriol.">
        <title>Complete genome sequence of Methanothermobacter marburgensis, a methanoarchaeon model organism.</title>
        <authorList>
            <person name="Liesegang H."/>
            <person name="Kaster A.K."/>
            <person name="Wiezer A."/>
            <person name="Goenrich M."/>
            <person name="Wollherr A."/>
            <person name="Seedorf H."/>
            <person name="Gottschalk G."/>
            <person name="Thauer R.K."/>
        </authorList>
    </citation>
    <scope>NUCLEOTIDE SEQUENCE [LARGE SCALE GENOMIC DNA]</scope>
    <source>
        <strain evidence="9">ATCC BAA-927 / DSM 2133 / JCM 14651 / NBRC 100331 / OCM 82 / Marburg</strain>
    </source>
</reference>
<evidence type="ECO:0000256" key="5">
    <source>
        <dbReference type="ARBA" id="ARBA00023136"/>
    </source>
</evidence>
<dbReference type="KEGG" id="mmg:MTBMA_c06470"/>
<dbReference type="PANTHER" id="PTHR42718">
    <property type="entry name" value="MAJOR FACILITATOR SUPERFAMILY MULTIDRUG TRANSPORTER MFSC"/>
    <property type="match status" value="1"/>
</dbReference>
<dbReference type="RefSeq" id="WP_013295466.1">
    <property type="nucleotide sequence ID" value="NC_014408.1"/>
</dbReference>
<evidence type="ECO:0000259" key="7">
    <source>
        <dbReference type="PROSITE" id="PS50850"/>
    </source>
</evidence>
<dbReference type="AlphaFoldDB" id="D9PVJ4"/>
<evidence type="ECO:0000313" key="9">
    <source>
        <dbReference type="Proteomes" id="UP000000345"/>
    </source>
</evidence>
<dbReference type="SUPFAM" id="SSF103473">
    <property type="entry name" value="MFS general substrate transporter"/>
    <property type="match status" value="1"/>
</dbReference>
<evidence type="ECO:0000256" key="1">
    <source>
        <dbReference type="ARBA" id="ARBA00004141"/>
    </source>
</evidence>
<dbReference type="PANTHER" id="PTHR42718:SF9">
    <property type="entry name" value="MAJOR FACILITATOR SUPERFAMILY MULTIDRUG TRANSPORTER MFSC"/>
    <property type="match status" value="1"/>
</dbReference>
<feature type="transmembrane region" description="Helical" evidence="6">
    <location>
        <begin position="7"/>
        <end position="25"/>
    </location>
</feature>
<dbReference type="GeneID" id="77399428"/>